<dbReference type="InterPro" id="IPR004911">
    <property type="entry name" value="Interferon-induced_GILT"/>
</dbReference>
<keyword evidence="3" id="KW-0964">Secreted</keyword>
<evidence type="ECO:0000313" key="7">
    <source>
        <dbReference type="EMBL" id="KAF9665835.1"/>
    </source>
</evidence>
<dbReference type="OrthoDB" id="958254at2759"/>
<reference evidence="7 8" key="1">
    <citation type="submission" date="2020-10" db="EMBL/GenBank/DDBJ databases">
        <title>Plant Genome Project.</title>
        <authorList>
            <person name="Zhang R.-G."/>
        </authorList>
    </citation>
    <scope>NUCLEOTIDE SEQUENCE [LARGE SCALE GENOMIC DNA]</scope>
    <source>
        <strain evidence="7">FAFU-HL-1</strain>
        <tissue evidence="7">Leaf</tissue>
    </source>
</reference>
<dbReference type="EMBL" id="JADGMS010000016">
    <property type="protein sequence ID" value="KAF9665835.1"/>
    <property type="molecule type" value="Genomic_DNA"/>
</dbReference>
<dbReference type="PANTHER" id="PTHR13234:SF8">
    <property type="entry name" value="GAMMA-INTERFERON-INDUCIBLE LYSOSOMAL THIOL REDUCTASE"/>
    <property type="match status" value="1"/>
</dbReference>
<dbReference type="Proteomes" id="UP000657918">
    <property type="component" value="Chromosome 16"/>
</dbReference>
<comment type="similarity">
    <text evidence="2">Belongs to the GILT family.</text>
</comment>
<gene>
    <name evidence="7" type="ORF">SADUNF_Sadunf16G0165300</name>
</gene>
<dbReference type="PANTHER" id="PTHR13234">
    <property type="entry name" value="GAMMA-INTERFERON INDUCIBLE LYSOSOMAL THIOL REDUCTASE GILT"/>
    <property type="match status" value="1"/>
</dbReference>
<evidence type="ECO:0000313" key="8">
    <source>
        <dbReference type="Proteomes" id="UP000657918"/>
    </source>
</evidence>
<protein>
    <submittedName>
        <fullName evidence="7">Uncharacterized protein</fullName>
    </submittedName>
</protein>
<keyword evidence="8" id="KW-1185">Reference proteome</keyword>
<dbReference type="GO" id="GO:0005576">
    <property type="term" value="C:extracellular region"/>
    <property type="evidence" value="ECO:0007669"/>
    <property type="project" value="UniProtKB-SubCell"/>
</dbReference>
<comment type="subcellular location">
    <subcellularLocation>
        <location evidence="1">Secreted</location>
    </subcellularLocation>
</comment>
<evidence type="ECO:0000256" key="4">
    <source>
        <dbReference type="ARBA" id="ARBA00022729"/>
    </source>
</evidence>
<evidence type="ECO:0000256" key="5">
    <source>
        <dbReference type="ARBA" id="ARBA00023180"/>
    </source>
</evidence>
<dbReference type="Pfam" id="PF03227">
    <property type="entry name" value="GILT"/>
    <property type="match status" value="1"/>
</dbReference>
<proteinExistence type="inferred from homology"/>
<dbReference type="GO" id="GO:0016671">
    <property type="term" value="F:oxidoreductase activity, acting on a sulfur group of donors, disulfide as acceptor"/>
    <property type="evidence" value="ECO:0007669"/>
    <property type="project" value="InterPro"/>
</dbReference>
<feature type="signal peptide" evidence="6">
    <location>
        <begin position="1"/>
        <end position="24"/>
    </location>
</feature>
<comment type="caution">
    <text evidence="7">The sequence shown here is derived from an EMBL/GenBank/DDBJ whole genome shotgun (WGS) entry which is preliminary data.</text>
</comment>
<organism evidence="7 8">
    <name type="scientific">Salix dunnii</name>
    <dbReference type="NCBI Taxonomy" id="1413687"/>
    <lineage>
        <taxon>Eukaryota</taxon>
        <taxon>Viridiplantae</taxon>
        <taxon>Streptophyta</taxon>
        <taxon>Embryophyta</taxon>
        <taxon>Tracheophyta</taxon>
        <taxon>Spermatophyta</taxon>
        <taxon>Magnoliopsida</taxon>
        <taxon>eudicotyledons</taxon>
        <taxon>Gunneridae</taxon>
        <taxon>Pentapetalae</taxon>
        <taxon>rosids</taxon>
        <taxon>fabids</taxon>
        <taxon>Malpighiales</taxon>
        <taxon>Salicaceae</taxon>
        <taxon>Saliceae</taxon>
        <taxon>Salix</taxon>
    </lineage>
</organism>
<accession>A0A835J8Z8</accession>
<dbReference type="AlphaFoldDB" id="A0A835J8Z8"/>
<name>A0A835J8Z8_9ROSI</name>
<evidence type="ECO:0000256" key="6">
    <source>
        <dbReference type="SAM" id="SignalP"/>
    </source>
</evidence>
<keyword evidence="4 6" id="KW-0732">Signal</keyword>
<sequence length="298" mass="33984">MVSRLTTTLSFLTYLFILFSLSSSSTTILPSNSDKVSLALYYESLCPYSANFIVNYLDKLFEDDELLSIVDLYLSPWGNAKIRGNDTFVCQHGPYECLLNTVEACAIHAWPKLEDHFPFVYCVERLVYERKYPEWESCFEELGLDPKTVSECYTGGYGDELELKYAAETNALQPPHKYVPWVVVDGQPLYEVCSLNCDHKKWALIGDFVILPPRLSVILHAILLFVMISTYGQLMDYEDFITYICKAYKGTATPEACSKPSGYSQRSKAKSIPPVCYRDTIISKLLEKIKSAISFWMQ</sequence>
<evidence type="ECO:0000256" key="2">
    <source>
        <dbReference type="ARBA" id="ARBA00005679"/>
    </source>
</evidence>
<evidence type="ECO:0000256" key="3">
    <source>
        <dbReference type="ARBA" id="ARBA00022525"/>
    </source>
</evidence>
<feature type="chain" id="PRO_5033024694" evidence="6">
    <location>
        <begin position="25"/>
        <end position="298"/>
    </location>
</feature>
<evidence type="ECO:0000256" key="1">
    <source>
        <dbReference type="ARBA" id="ARBA00004613"/>
    </source>
</evidence>
<keyword evidence="5" id="KW-0325">Glycoprotein</keyword>